<protein>
    <submittedName>
        <fullName evidence="3">Aspartate racemase</fullName>
    </submittedName>
</protein>
<dbReference type="InterPro" id="IPR015942">
    <property type="entry name" value="Asp/Glu/hydantoin_racemase"/>
</dbReference>
<reference evidence="3" key="1">
    <citation type="submission" date="2016-01" db="EMBL/GenBank/DDBJ databases">
        <authorList>
            <person name="Peeters C."/>
        </authorList>
    </citation>
    <scope>NUCLEOTIDE SEQUENCE [LARGE SCALE GENOMIC DNA]</scope>
    <source>
        <strain evidence="3">LMG 22940</strain>
    </source>
</reference>
<dbReference type="SUPFAM" id="SSF53681">
    <property type="entry name" value="Aspartate/glutamate racemase"/>
    <property type="match status" value="4"/>
</dbReference>
<organism evidence="3 4">
    <name type="scientific">Caballeronia choica</name>
    <dbReference type="NCBI Taxonomy" id="326476"/>
    <lineage>
        <taxon>Bacteria</taxon>
        <taxon>Pseudomonadati</taxon>
        <taxon>Pseudomonadota</taxon>
        <taxon>Betaproteobacteria</taxon>
        <taxon>Burkholderiales</taxon>
        <taxon>Burkholderiaceae</taxon>
        <taxon>Caballeronia</taxon>
    </lineage>
</organism>
<dbReference type="InterPro" id="IPR001920">
    <property type="entry name" value="Asp/Glu_race"/>
</dbReference>
<dbReference type="InterPro" id="IPR033134">
    <property type="entry name" value="Asp/Glu_racemase_AS_2"/>
</dbReference>
<dbReference type="GO" id="GO:0047661">
    <property type="term" value="F:amino-acid racemase activity"/>
    <property type="evidence" value="ECO:0007669"/>
    <property type="project" value="InterPro"/>
</dbReference>
<proteinExistence type="inferred from homology"/>
<name>A0A158IRS1_9BURK</name>
<dbReference type="PROSITE" id="PS00924">
    <property type="entry name" value="ASP_GLU_RACEMASE_2"/>
    <property type="match status" value="1"/>
</dbReference>
<evidence type="ECO:0000256" key="2">
    <source>
        <dbReference type="ARBA" id="ARBA00023235"/>
    </source>
</evidence>
<keyword evidence="4" id="KW-1185">Reference proteome</keyword>
<comment type="similarity">
    <text evidence="1">Belongs to the aspartate/glutamate racemases family.</text>
</comment>
<dbReference type="EMBL" id="FCON02000027">
    <property type="protein sequence ID" value="SAL58859.1"/>
    <property type="molecule type" value="Genomic_DNA"/>
</dbReference>
<dbReference type="Pfam" id="PF01177">
    <property type="entry name" value="Asp_Glu_race"/>
    <property type="match status" value="2"/>
</dbReference>
<dbReference type="Proteomes" id="UP000054770">
    <property type="component" value="Unassembled WGS sequence"/>
</dbReference>
<evidence type="ECO:0000313" key="4">
    <source>
        <dbReference type="Proteomes" id="UP000054770"/>
    </source>
</evidence>
<dbReference type="Gene3D" id="3.40.50.1860">
    <property type="match status" value="4"/>
</dbReference>
<accession>A0A158IRS1</accession>
<dbReference type="PROSITE" id="PS00923">
    <property type="entry name" value="ASP_GLU_RACEMASE_1"/>
    <property type="match status" value="1"/>
</dbReference>
<dbReference type="AlphaFoldDB" id="A0A158IRS1"/>
<sequence length="510" mass="54826">MSEGRGSEGKVSDGRVSEGKVTSVRKFGVVGGLGPLASADVFFKLIKSTPATSDAEHFDAIFEQHPFRASDADSETLTQRKLYIFDMVNSFEKRGVTTVVLPCFLSHTFIDELKANSPLQIVDMVEAVRSHVRRKFPAVRRIGVLASDYTRRKGLFEKYFAAPEFEVIHPRLPEGVDLVTEAIYGPDGVKSGNLRGRPVELLREACEDLVAQGANVIVAGLTEIALVAEEIGPLRVPLVDSNLVYAQYVVSGQYGSPETIFKVGVVGGVGPAATVDFIHKIVRATPARRDQDHIKLMVEQNPQIPDRTENLIGNGPDPTISLYATCKKLEAGGADIIAIPCNTAHAFVERIQPYLGVPIVNMLTVTVRYLRETFPALRAVGVLATTGTVASGVYEKALESQGLRQVVPGPALQARVMEAIYGKEGVKAGFTTGQCQKDIAAAIDGLIAEGVEVIILGCTELPLLLPQTDFTGTNGARVRLVDPTDVLARQCVTYATAASASAPLESTRID</sequence>
<evidence type="ECO:0000313" key="3">
    <source>
        <dbReference type="EMBL" id="SAL58859.1"/>
    </source>
</evidence>
<dbReference type="InterPro" id="IPR018187">
    <property type="entry name" value="Asp/Glu_racemase_AS_1"/>
</dbReference>
<dbReference type="InterPro" id="IPR004380">
    <property type="entry name" value="Asp_race"/>
</dbReference>
<keyword evidence="2" id="KW-0413">Isomerase</keyword>
<dbReference type="PANTHER" id="PTHR21198:SF7">
    <property type="entry name" value="ASPARTATE-GLUTAMATE RACEMASE FAMILY"/>
    <property type="match status" value="1"/>
</dbReference>
<dbReference type="PANTHER" id="PTHR21198">
    <property type="entry name" value="GLUTAMATE RACEMASE"/>
    <property type="match status" value="1"/>
</dbReference>
<evidence type="ECO:0000256" key="1">
    <source>
        <dbReference type="ARBA" id="ARBA00007847"/>
    </source>
</evidence>
<gene>
    <name evidence="3" type="ORF">AWB68_02928</name>
</gene>
<dbReference type="NCBIfam" id="TIGR00035">
    <property type="entry name" value="asp_race"/>
    <property type="match status" value="2"/>
</dbReference>
<comment type="caution">
    <text evidence="3">The sequence shown here is derived from an EMBL/GenBank/DDBJ whole genome shotgun (WGS) entry which is preliminary data.</text>
</comment>